<name>A0A5C8ZXU3_9GAMM</name>
<keyword evidence="2" id="KW-1185">Reference proteome</keyword>
<evidence type="ECO:0000313" key="1">
    <source>
        <dbReference type="EMBL" id="TXS92659.1"/>
    </source>
</evidence>
<dbReference type="OrthoDB" id="9785445at2"/>
<reference evidence="1 2" key="1">
    <citation type="submission" date="2019-08" db="EMBL/GenBank/DDBJ databases">
        <title>Parahaliea maris sp. nov., isolated from the surface seawater.</title>
        <authorList>
            <person name="Liu Y."/>
        </authorList>
    </citation>
    <scope>NUCLEOTIDE SEQUENCE [LARGE SCALE GENOMIC DNA]</scope>
    <source>
        <strain evidence="1 2">S2-26</strain>
    </source>
</reference>
<proteinExistence type="predicted"/>
<dbReference type="EMBL" id="VRYZ01000003">
    <property type="protein sequence ID" value="TXS92659.1"/>
    <property type="molecule type" value="Genomic_DNA"/>
</dbReference>
<comment type="caution">
    <text evidence="1">The sequence shown here is derived from an EMBL/GenBank/DDBJ whole genome shotgun (WGS) entry which is preliminary data.</text>
</comment>
<sequence length="208" mass="23207">MVLLLIAGLPVTMILAATWLWFFVVKGNLDIVGMLGTANRGQLVQPPRQLAEAGLTQVDGSAFDFAALELQWTFVVANESASCDAACEHLLYLTRQIHLAMGKEYNRIRRFYVSDVVPADTRLEVDHLSDGHPLPANFAGYLQREHGEMRVLQGDTGQMRSLFAEHASAPDSWYLVDPAGWIMMRYDDSVSYKDVIADLKFLLKNSST</sequence>
<dbReference type="Proteomes" id="UP000321933">
    <property type="component" value="Unassembled WGS sequence"/>
</dbReference>
<organism evidence="1 2">
    <name type="scientific">Parahaliea aestuarii</name>
    <dbReference type="NCBI Taxonomy" id="1852021"/>
    <lineage>
        <taxon>Bacteria</taxon>
        <taxon>Pseudomonadati</taxon>
        <taxon>Pseudomonadota</taxon>
        <taxon>Gammaproteobacteria</taxon>
        <taxon>Cellvibrionales</taxon>
        <taxon>Halieaceae</taxon>
        <taxon>Parahaliea</taxon>
    </lineage>
</organism>
<dbReference type="AlphaFoldDB" id="A0A5C8ZXU3"/>
<accession>A0A5C8ZXU3</accession>
<evidence type="ECO:0008006" key="3">
    <source>
        <dbReference type="Google" id="ProtNLM"/>
    </source>
</evidence>
<gene>
    <name evidence="1" type="ORF">FVW59_07755</name>
</gene>
<protein>
    <recommendedName>
        <fullName evidence="3">Thioredoxin domain-containing protein</fullName>
    </recommendedName>
</protein>
<evidence type="ECO:0000313" key="2">
    <source>
        <dbReference type="Proteomes" id="UP000321933"/>
    </source>
</evidence>